<evidence type="ECO:0000256" key="6">
    <source>
        <dbReference type="ARBA" id="ARBA00022801"/>
    </source>
</evidence>
<keyword evidence="8 9" id="KW-0368">Histidine biosynthesis</keyword>
<dbReference type="InterPro" id="IPR021130">
    <property type="entry name" value="PRib-ATP_PPHydrolase-like"/>
</dbReference>
<dbReference type="GO" id="GO:0004636">
    <property type="term" value="F:phosphoribosyl-ATP diphosphatase activity"/>
    <property type="evidence" value="ECO:0007669"/>
    <property type="project" value="UniProtKB-EC"/>
</dbReference>
<dbReference type="Gene3D" id="1.10.287.1080">
    <property type="entry name" value="MazG-like"/>
    <property type="match status" value="1"/>
</dbReference>
<evidence type="ECO:0000256" key="9">
    <source>
        <dbReference type="HAMAP-Rule" id="MF_01020"/>
    </source>
</evidence>
<dbReference type="PANTHER" id="PTHR42945:SF1">
    <property type="entry name" value="HISTIDINE BIOSYNTHESIS BIFUNCTIONAL PROTEIN HIS7"/>
    <property type="match status" value="1"/>
</dbReference>
<reference evidence="10 11" key="1">
    <citation type="submission" date="2024-07" db="EMBL/GenBank/DDBJ databases">
        <title>Genomic Encyclopedia of Type Strains, Phase V (KMG-V): Genome sequencing to study the core and pangenomes of soil and plant-associated prokaryotes.</title>
        <authorList>
            <person name="Whitman W."/>
        </authorList>
    </citation>
    <scope>NUCLEOTIDE SEQUENCE [LARGE SCALE GENOMIC DNA]</scope>
    <source>
        <strain evidence="10 11">USDA 222</strain>
    </source>
</reference>
<dbReference type="Proteomes" id="UP001565474">
    <property type="component" value="Unassembled WGS sequence"/>
</dbReference>
<comment type="subcellular location">
    <subcellularLocation>
        <location evidence="9">Cytoplasm</location>
    </subcellularLocation>
</comment>
<evidence type="ECO:0000256" key="1">
    <source>
        <dbReference type="ARBA" id="ARBA00001460"/>
    </source>
</evidence>
<keyword evidence="5 9" id="KW-0547">Nucleotide-binding</keyword>
<evidence type="ECO:0000256" key="4">
    <source>
        <dbReference type="ARBA" id="ARBA00022605"/>
    </source>
</evidence>
<evidence type="ECO:0000256" key="3">
    <source>
        <dbReference type="ARBA" id="ARBA00009392"/>
    </source>
</evidence>
<organism evidence="10 11">
    <name type="scientific">Bradyrhizobium yuanmingense</name>
    <dbReference type="NCBI Taxonomy" id="108015"/>
    <lineage>
        <taxon>Bacteria</taxon>
        <taxon>Pseudomonadati</taxon>
        <taxon>Pseudomonadota</taxon>
        <taxon>Alphaproteobacteria</taxon>
        <taxon>Hyphomicrobiales</taxon>
        <taxon>Nitrobacteraceae</taxon>
        <taxon>Bradyrhizobium</taxon>
    </lineage>
</organism>
<keyword evidence="7 9" id="KW-0067">ATP-binding</keyword>
<dbReference type="EC" id="3.6.1.31" evidence="9"/>
<keyword evidence="11" id="KW-1185">Reference proteome</keyword>
<dbReference type="Pfam" id="PF01503">
    <property type="entry name" value="PRA-PH"/>
    <property type="match status" value="1"/>
</dbReference>
<comment type="pathway">
    <text evidence="2 9">Amino-acid biosynthesis; L-histidine biosynthesis; L-histidine from 5-phospho-alpha-D-ribose 1-diphosphate: step 2/9.</text>
</comment>
<dbReference type="HAMAP" id="MF_01020">
    <property type="entry name" value="HisE"/>
    <property type="match status" value="1"/>
</dbReference>
<comment type="caution">
    <text evidence="10">The sequence shown here is derived from an EMBL/GenBank/DDBJ whole genome shotgun (WGS) entry which is preliminary data.</text>
</comment>
<accession>A0ABV4GHE9</accession>
<evidence type="ECO:0000256" key="8">
    <source>
        <dbReference type="ARBA" id="ARBA00023102"/>
    </source>
</evidence>
<gene>
    <name evidence="9" type="primary">hisE</name>
    <name evidence="10" type="ORF">ABH992_003760</name>
</gene>
<sequence>MAGDGRRGPMCFRVSPMPRFTIHDLAETIDARAASGGEASYTRKLLDKGPEHCAKKFGEEAVETVIAAVENDRAHLIAESADLLYHFLVLLKARGIKLEEVEAALDKRTSMSGLEEKASRKGG</sequence>
<dbReference type="EMBL" id="JBGBZN010000002">
    <property type="protein sequence ID" value="MEY9471361.1"/>
    <property type="molecule type" value="Genomic_DNA"/>
</dbReference>
<evidence type="ECO:0000256" key="5">
    <source>
        <dbReference type="ARBA" id="ARBA00022741"/>
    </source>
</evidence>
<keyword evidence="4 9" id="KW-0028">Amino-acid biosynthesis</keyword>
<dbReference type="PANTHER" id="PTHR42945">
    <property type="entry name" value="HISTIDINE BIOSYNTHESIS BIFUNCTIONAL PROTEIN"/>
    <property type="match status" value="1"/>
</dbReference>
<protein>
    <recommendedName>
        <fullName evidence="9">Phosphoribosyl-ATP pyrophosphatase</fullName>
        <shortName evidence="9">PRA-PH</shortName>
        <ecNumber evidence="9">3.6.1.31</ecNumber>
    </recommendedName>
</protein>
<dbReference type="NCBIfam" id="NF001611">
    <property type="entry name" value="PRK00400.1-3"/>
    <property type="match status" value="1"/>
</dbReference>
<dbReference type="CDD" id="cd11534">
    <property type="entry name" value="NTP-PPase_HisIE_like"/>
    <property type="match status" value="1"/>
</dbReference>
<comment type="similarity">
    <text evidence="3 9">Belongs to the PRA-PH family.</text>
</comment>
<evidence type="ECO:0000256" key="2">
    <source>
        <dbReference type="ARBA" id="ARBA00005204"/>
    </source>
</evidence>
<evidence type="ECO:0000313" key="11">
    <source>
        <dbReference type="Proteomes" id="UP001565474"/>
    </source>
</evidence>
<name>A0ABV4GHE9_9BRAD</name>
<dbReference type="NCBIfam" id="NF001613">
    <property type="entry name" value="PRK00400.1-5"/>
    <property type="match status" value="1"/>
</dbReference>
<evidence type="ECO:0000256" key="7">
    <source>
        <dbReference type="ARBA" id="ARBA00022840"/>
    </source>
</evidence>
<dbReference type="NCBIfam" id="TIGR03188">
    <property type="entry name" value="histidine_hisI"/>
    <property type="match status" value="1"/>
</dbReference>
<comment type="catalytic activity">
    <reaction evidence="1 9">
        <text>1-(5-phospho-beta-D-ribosyl)-ATP + H2O = 1-(5-phospho-beta-D-ribosyl)-5'-AMP + diphosphate + H(+)</text>
        <dbReference type="Rhea" id="RHEA:22828"/>
        <dbReference type="ChEBI" id="CHEBI:15377"/>
        <dbReference type="ChEBI" id="CHEBI:15378"/>
        <dbReference type="ChEBI" id="CHEBI:33019"/>
        <dbReference type="ChEBI" id="CHEBI:59457"/>
        <dbReference type="ChEBI" id="CHEBI:73183"/>
        <dbReference type="EC" id="3.6.1.31"/>
    </reaction>
</comment>
<dbReference type="InterPro" id="IPR008179">
    <property type="entry name" value="HisE"/>
</dbReference>
<dbReference type="SUPFAM" id="SSF101386">
    <property type="entry name" value="all-alpha NTP pyrophosphatases"/>
    <property type="match status" value="1"/>
</dbReference>
<evidence type="ECO:0000313" key="10">
    <source>
        <dbReference type="EMBL" id="MEY9471361.1"/>
    </source>
</evidence>
<keyword evidence="6 9" id="KW-0378">Hydrolase</keyword>
<proteinExistence type="inferred from homology"/>
<keyword evidence="9" id="KW-0963">Cytoplasm</keyword>